<dbReference type="Gene3D" id="3.40.190.290">
    <property type="match status" value="1"/>
</dbReference>
<dbReference type="Gene3D" id="1.10.10.10">
    <property type="entry name" value="Winged helix-like DNA-binding domain superfamily/Winged helix DNA-binding domain"/>
    <property type="match status" value="1"/>
</dbReference>
<accession>A0A643FG00</accession>
<name>A0A643FG00_IDEDE</name>
<dbReference type="FunFam" id="1.10.10.10:FF:000001">
    <property type="entry name" value="LysR family transcriptional regulator"/>
    <property type="match status" value="1"/>
</dbReference>
<dbReference type="OrthoDB" id="116299at2"/>
<dbReference type="RefSeq" id="WP_151122474.1">
    <property type="nucleotide sequence ID" value="NZ_CP088081.1"/>
</dbReference>
<dbReference type="PROSITE" id="PS50931">
    <property type="entry name" value="HTH_LYSR"/>
    <property type="match status" value="1"/>
</dbReference>
<sequence length="318" mass="34210">MTDTPWLDPADLLLFARVAECGSFTLAAAQLGWPKSTLSRRLSALEERLGERLMRRTTRRLTITDFGAAVLEHAREVAAQTDATLALAEYRQAQPSGLLRVSMPADLAVGVLAPALARFARAHPRVSLELDLSSRRVDLVAENYDLALRGGVLADDATLSARRLATFEGGLYAAPTWAADHARGWTHPRQLLEPGVEGDLPHGLLLGTPGRAARPWALSRLGADGGQEVWSGLPARSTQANLPALLLEMAADGLGVTATAELLARPLVEAGRLVRLLPDWQLPPESMWAVFPGRRLMPAKTRALVDCLAEALAPCRPA</sequence>
<dbReference type="InterPro" id="IPR058163">
    <property type="entry name" value="LysR-type_TF_proteobact-type"/>
</dbReference>
<dbReference type="Proteomes" id="UP000430120">
    <property type="component" value="Unassembled WGS sequence"/>
</dbReference>
<dbReference type="GO" id="GO:0003700">
    <property type="term" value="F:DNA-binding transcription factor activity"/>
    <property type="evidence" value="ECO:0007669"/>
    <property type="project" value="InterPro"/>
</dbReference>
<proteinExistence type="inferred from homology"/>
<evidence type="ECO:0000256" key="3">
    <source>
        <dbReference type="ARBA" id="ARBA00023125"/>
    </source>
</evidence>
<organism evidence="6 7">
    <name type="scientific">Ideonella dechloratans</name>
    <dbReference type="NCBI Taxonomy" id="36863"/>
    <lineage>
        <taxon>Bacteria</taxon>
        <taxon>Pseudomonadati</taxon>
        <taxon>Pseudomonadota</taxon>
        <taxon>Betaproteobacteria</taxon>
        <taxon>Burkholderiales</taxon>
        <taxon>Sphaerotilaceae</taxon>
        <taxon>Ideonella</taxon>
    </lineage>
</organism>
<reference evidence="6 7" key="1">
    <citation type="submission" date="2019-09" db="EMBL/GenBank/DDBJ databases">
        <title>Draft genome sequences of 48 bacterial type strains from the CCUG.</title>
        <authorList>
            <person name="Tunovic T."/>
            <person name="Pineiro-Iglesias B."/>
            <person name="Unosson C."/>
            <person name="Inganas E."/>
            <person name="Ohlen M."/>
            <person name="Cardew S."/>
            <person name="Jensie-Markopoulos S."/>
            <person name="Salva-Serra F."/>
            <person name="Jaen-Luchoro D."/>
            <person name="Karlsson R."/>
            <person name="Svensson-Stadler L."/>
            <person name="Chun J."/>
            <person name="Moore E."/>
        </authorList>
    </citation>
    <scope>NUCLEOTIDE SEQUENCE [LARGE SCALE GENOMIC DNA]</scope>
    <source>
        <strain evidence="6 7">CCUG 30977</strain>
    </source>
</reference>
<dbReference type="InterPro" id="IPR000847">
    <property type="entry name" value="LysR_HTH_N"/>
</dbReference>
<dbReference type="Pfam" id="PF00126">
    <property type="entry name" value="HTH_1"/>
    <property type="match status" value="1"/>
</dbReference>
<dbReference type="GO" id="GO:0003677">
    <property type="term" value="F:DNA binding"/>
    <property type="evidence" value="ECO:0007669"/>
    <property type="project" value="UniProtKB-KW"/>
</dbReference>
<dbReference type="InterPro" id="IPR036390">
    <property type="entry name" value="WH_DNA-bd_sf"/>
</dbReference>
<keyword evidence="7" id="KW-1185">Reference proteome</keyword>
<dbReference type="EMBL" id="VZPB01000005">
    <property type="protein sequence ID" value="KAB0584533.1"/>
    <property type="molecule type" value="Genomic_DNA"/>
</dbReference>
<dbReference type="Pfam" id="PF03466">
    <property type="entry name" value="LysR_substrate"/>
    <property type="match status" value="1"/>
</dbReference>
<evidence type="ECO:0000313" key="6">
    <source>
        <dbReference type="EMBL" id="KAB0584533.1"/>
    </source>
</evidence>
<dbReference type="InterPro" id="IPR036388">
    <property type="entry name" value="WH-like_DNA-bd_sf"/>
</dbReference>
<evidence type="ECO:0000256" key="2">
    <source>
        <dbReference type="ARBA" id="ARBA00023015"/>
    </source>
</evidence>
<dbReference type="SUPFAM" id="SSF46785">
    <property type="entry name" value="Winged helix' DNA-binding domain"/>
    <property type="match status" value="1"/>
</dbReference>
<keyword evidence="4" id="KW-0804">Transcription</keyword>
<dbReference type="CDD" id="cd08422">
    <property type="entry name" value="PBP2_CrgA_like"/>
    <property type="match status" value="1"/>
</dbReference>
<keyword evidence="2" id="KW-0805">Transcription regulation</keyword>
<dbReference type="PANTHER" id="PTHR30537">
    <property type="entry name" value="HTH-TYPE TRANSCRIPTIONAL REGULATOR"/>
    <property type="match status" value="1"/>
</dbReference>
<evidence type="ECO:0000313" key="7">
    <source>
        <dbReference type="Proteomes" id="UP000430120"/>
    </source>
</evidence>
<feature type="domain" description="HTH lysR-type" evidence="5">
    <location>
        <begin position="7"/>
        <end position="64"/>
    </location>
</feature>
<keyword evidence="3" id="KW-0238">DNA-binding</keyword>
<comment type="similarity">
    <text evidence="1">Belongs to the LysR transcriptional regulatory family.</text>
</comment>
<evidence type="ECO:0000256" key="4">
    <source>
        <dbReference type="ARBA" id="ARBA00023163"/>
    </source>
</evidence>
<dbReference type="InterPro" id="IPR005119">
    <property type="entry name" value="LysR_subst-bd"/>
</dbReference>
<evidence type="ECO:0000256" key="1">
    <source>
        <dbReference type="ARBA" id="ARBA00009437"/>
    </source>
</evidence>
<dbReference type="PANTHER" id="PTHR30537:SF5">
    <property type="entry name" value="HTH-TYPE TRANSCRIPTIONAL ACTIVATOR TTDR-RELATED"/>
    <property type="match status" value="1"/>
</dbReference>
<comment type="caution">
    <text evidence="6">The sequence shown here is derived from an EMBL/GenBank/DDBJ whole genome shotgun (WGS) entry which is preliminary data.</text>
</comment>
<evidence type="ECO:0000259" key="5">
    <source>
        <dbReference type="PROSITE" id="PS50931"/>
    </source>
</evidence>
<dbReference type="SUPFAM" id="SSF53850">
    <property type="entry name" value="Periplasmic binding protein-like II"/>
    <property type="match status" value="1"/>
</dbReference>
<dbReference type="AlphaFoldDB" id="A0A643FG00"/>
<gene>
    <name evidence="6" type="ORF">F7Q92_03200</name>
</gene>
<protein>
    <submittedName>
        <fullName evidence="6">LysR family transcriptional regulator</fullName>
    </submittedName>
</protein>